<dbReference type="InterPro" id="IPR011704">
    <property type="entry name" value="ATPase_dyneun-rel_AAA"/>
</dbReference>
<proteinExistence type="inferred from homology"/>
<name>A0ABY9R850_9BACT</name>
<comment type="similarity">
    <text evidence="1">Belongs to the CbbQ/NirQ/NorQ/GpvN family.</text>
</comment>
<dbReference type="Gene3D" id="3.40.50.300">
    <property type="entry name" value="P-loop containing nucleotide triphosphate hydrolases"/>
    <property type="match status" value="1"/>
</dbReference>
<gene>
    <name evidence="5" type="ORF">KPS_002576</name>
</gene>
<dbReference type="CDD" id="cd00009">
    <property type="entry name" value="AAA"/>
    <property type="match status" value="1"/>
</dbReference>
<keyword evidence="3" id="KW-0067">ATP-binding</keyword>
<feature type="domain" description="AAA+ ATPase" evidence="4">
    <location>
        <begin position="63"/>
        <end position="207"/>
    </location>
</feature>
<dbReference type="SMART" id="SM00382">
    <property type="entry name" value="AAA"/>
    <property type="match status" value="1"/>
</dbReference>
<dbReference type="EMBL" id="CP133659">
    <property type="protein sequence ID" value="WMW67317.1"/>
    <property type="molecule type" value="Genomic_DNA"/>
</dbReference>
<sequence>MSTLSQSVPSTIIDLDAGAVFSGTPSGRIIKGFDKPCAHTPNIDPDYVFHECSRDIAVWLMDSSDPLYVFGPTGSGKTSAIKQLAARLNYPVFDVTGHGRLEFPDLVGHLSVRDGSMEFQYGPLALAMRHGGILLLNEIDLLEPATATGFNGILDGEPLCIPENGGEIITPHPMFRFAATANTNGGSDDTGLYQGTLRQNLAFLDRFWLCEMPYPAPEAEMALLERRAPMLPDDIRTRMVDYANEVRRLFMGESGTTYGHSIEVTFSTRTLLRWADLTVRFQPLARQGIQPLTYALDRALGFKASKDTRTTLHELAQRLFPQHAATGE</sequence>
<evidence type="ECO:0000313" key="6">
    <source>
        <dbReference type="Proteomes" id="UP001180616"/>
    </source>
</evidence>
<evidence type="ECO:0000256" key="1">
    <source>
        <dbReference type="ARBA" id="ARBA00009417"/>
    </source>
</evidence>
<dbReference type="InterPro" id="IPR027417">
    <property type="entry name" value="P-loop_NTPase"/>
</dbReference>
<dbReference type="InterPro" id="IPR013615">
    <property type="entry name" value="CbbQ_C"/>
</dbReference>
<keyword evidence="6" id="KW-1185">Reference proteome</keyword>
<protein>
    <submittedName>
        <fullName evidence="5">CbbQ/NirQ/NorQ/GpvN family protein</fullName>
    </submittedName>
</protein>
<dbReference type="InterPro" id="IPR050764">
    <property type="entry name" value="CbbQ/NirQ/NorQ/GpvN"/>
</dbReference>
<dbReference type="PANTHER" id="PTHR42759">
    <property type="entry name" value="MOXR FAMILY PROTEIN"/>
    <property type="match status" value="1"/>
</dbReference>
<keyword evidence="2" id="KW-0547">Nucleotide-binding</keyword>
<evidence type="ECO:0000313" key="5">
    <source>
        <dbReference type="EMBL" id="WMW67317.1"/>
    </source>
</evidence>
<dbReference type="PANTHER" id="PTHR42759:SF1">
    <property type="entry name" value="MAGNESIUM-CHELATASE SUBUNIT CHLD"/>
    <property type="match status" value="1"/>
</dbReference>
<dbReference type="InterPro" id="IPR003593">
    <property type="entry name" value="AAA+_ATPase"/>
</dbReference>
<dbReference type="Pfam" id="PF08406">
    <property type="entry name" value="CbbQ_C"/>
    <property type="match status" value="1"/>
</dbReference>
<evidence type="ECO:0000256" key="3">
    <source>
        <dbReference type="ARBA" id="ARBA00022840"/>
    </source>
</evidence>
<dbReference type="Pfam" id="PF07728">
    <property type="entry name" value="AAA_5"/>
    <property type="match status" value="1"/>
</dbReference>
<reference evidence="5" key="1">
    <citation type="submission" date="2023-09" db="EMBL/GenBank/DDBJ databases">
        <authorList>
            <consortium name="CW5 consortium"/>
            <person name="Lu C.-W."/>
        </authorList>
    </citation>
    <scope>NUCLEOTIDE SEQUENCE</scope>
    <source>
        <strain evidence="5">KPS</strain>
    </source>
</reference>
<dbReference type="Proteomes" id="UP001180616">
    <property type="component" value="Chromosome"/>
</dbReference>
<organism evidence="5 6">
    <name type="scientific">Nitratidesulfovibrio liaohensis</name>
    <dbReference type="NCBI Taxonomy" id="2604158"/>
    <lineage>
        <taxon>Bacteria</taxon>
        <taxon>Pseudomonadati</taxon>
        <taxon>Thermodesulfobacteriota</taxon>
        <taxon>Desulfovibrionia</taxon>
        <taxon>Desulfovibrionales</taxon>
        <taxon>Desulfovibrionaceae</taxon>
        <taxon>Nitratidesulfovibrio</taxon>
    </lineage>
</organism>
<dbReference type="RefSeq" id="WP_309543110.1">
    <property type="nucleotide sequence ID" value="NZ_CP133659.1"/>
</dbReference>
<dbReference type="SUPFAM" id="SSF52540">
    <property type="entry name" value="P-loop containing nucleoside triphosphate hydrolases"/>
    <property type="match status" value="1"/>
</dbReference>
<accession>A0ABY9R850</accession>
<evidence type="ECO:0000259" key="4">
    <source>
        <dbReference type="SMART" id="SM00382"/>
    </source>
</evidence>
<evidence type="ECO:0000256" key="2">
    <source>
        <dbReference type="ARBA" id="ARBA00022741"/>
    </source>
</evidence>